<comment type="caution">
    <text evidence="9">The sequence shown here is derived from an EMBL/GenBank/DDBJ whole genome shotgun (WGS) entry which is preliminary data.</text>
</comment>
<evidence type="ECO:0000256" key="3">
    <source>
        <dbReference type="ARBA" id="ARBA00022603"/>
    </source>
</evidence>
<dbReference type="CDD" id="cd11642">
    <property type="entry name" value="SUMT"/>
    <property type="match status" value="1"/>
</dbReference>
<protein>
    <recommendedName>
        <fullName evidence="2">uroporphyrinogen-III C-methyltransferase</fullName>
        <ecNumber evidence="2">2.1.1.107</ecNumber>
    </recommendedName>
</protein>
<evidence type="ECO:0000313" key="11">
    <source>
        <dbReference type="Proteomes" id="UP000199541"/>
    </source>
</evidence>
<dbReference type="SUPFAM" id="SSF53790">
    <property type="entry name" value="Tetrapyrrole methylase"/>
    <property type="match status" value="1"/>
</dbReference>
<evidence type="ECO:0000256" key="4">
    <source>
        <dbReference type="ARBA" id="ARBA00022679"/>
    </source>
</evidence>
<dbReference type="GO" id="GO:0004851">
    <property type="term" value="F:uroporphyrin-III C-methyltransferase activity"/>
    <property type="evidence" value="ECO:0007669"/>
    <property type="project" value="UniProtKB-EC"/>
</dbReference>
<comment type="pathway">
    <text evidence="7">Porphyrin-containing compound metabolism; siroheme biosynthesis; precorrin-2 from uroporphyrinogen III: step 1/1.</text>
</comment>
<evidence type="ECO:0000256" key="2">
    <source>
        <dbReference type="ARBA" id="ARBA00012162"/>
    </source>
</evidence>
<dbReference type="EMBL" id="FNOB01000028">
    <property type="protein sequence ID" value="SDX76696.1"/>
    <property type="molecule type" value="Genomic_DNA"/>
</dbReference>
<evidence type="ECO:0000256" key="1">
    <source>
        <dbReference type="ARBA" id="ARBA00005879"/>
    </source>
</evidence>
<dbReference type="AlphaFoldDB" id="A0AAN4UUS8"/>
<feature type="domain" description="Tetrapyrrole methylase" evidence="8">
    <location>
        <begin position="10"/>
        <end position="220"/>
    </location>
</feature>
<dbReference type="PANTHER" id="PTHR45790:SF3">
    <property type="entry name" value="S-ADENOSYL-L-METHIONINE-DEPENDENT UROPORPHYRINOGEN III METHYLTRANSFERASE, CHLOROPLASTIC"/>
    <property type="match status" value="1"/>
</dbReference>
<dbReference type="GO" id="GO:0032259">
    <property type="term" value="P:methylation"/>
    <property type="evidence" value="ECO:0007669"/>
    <property type="project" value="UniProtKB-KW"/>
</dbReference>
<dbReference type="PANTHER" id="PTHR45790">
    <property type="entry name" value="SIROHEME SYNTHASE-RELATED"/>
    <property type="match status" value="1"/>
</dbReference>
<dbReference type="InterPro" id="IPR050161">
    <property type="entry name" value="Siro_Cobalamin_biosynth"/>
</dbReference>
<keyword evidence="3" id="KW-0489">Methyltransferase</keyword>
<dbReference type="InterPro" id="IPR035996">
    <property type="entry name" value="4pyrrol_Methylase_sf"/>
</dbReference>
<dbReference type="FunFam" id="3.40.1010.10:FF:000001">
    <property type="entry name" value="Siroheme synthase"/>
    <property type="match status" value="1"/>
</dbReference>
<evidence type="ECO:0000313" key="9">
    <source>
        <dbReference type="EMBL" id="GHE05722.1"/>
    </source>
</evidence>
<sequence>MPSFLLDPGTVAFVGAGPGDPGLLTLHALRALQMADVVIHDRLASDDILAHTRPAATRISVGKEGFGPSVPQTRANALLVAHARAGARVVRLKGGDPAIFARLDEEIAALDAAGIAWQIVPGITAASAAAARLGQGLTQRGRNAGVRLVTGHDAKGFADQDWRALAAPGAIAAIYMGKRAARFIQGRLMMHGAAPTTPVTLVENASRADERVLPATLATLPEAAAGLDGPAILMLGLAPRAARATAKEALA</sequence>
<proteinExistence type="inferred from homology"/>
<dbReference type="EMBL" id="BNAB01000027">
    <property type="protein sequence ID" value="GHE05722.1"/>
    <property type="molecule type" value="Genomic_DNA"/>
</dbReference>
<evidence type="ECO:0000259" key="8">
    <source>
        <dbReference type="Pfam" id="PF00590"/>
    </source>
</evidence>
<dbReference type="InterPro" id="IPR014777">
    <property type="entry name" value="4pyrrole_Mease_sub1"/>
</dbReference>
<keyword evidence="11" id="KW-1185">Reference proteome</keyword>
<reference evidence="10 11" key="2">
    <citation type="submission" date="2016-10" db="EMBL/GenBank/DDBJ databases">
        <authorList>
            <person name="Varghese N."/>
            <person name="Submissions S."/>
        </authorList>
    </citation>
    <scope>NUCLEOTIDE SEQUENCE [LARGE SCALE GENOMIC DNA]</scope>
    <source>
        <strain evidence="10 11">DSM 24802</strain>
    </source>
</reference>
<dbReference type="Gene3D" id="3.40.1010.10">
    <property type="entry name" value="Cobalt-precorrin-4 Transmethylase, Domain 1"/>
    <property type="match status" value="1"/>
</dbReference>
<dbReference type="Proteomes" id="UP000634647">
    <property type="component" value="Unassembled WGS sequence"/>
</dbReference>
<dbReference type="EC" id="2.1.1.107" evidence="2"/>
<evidence type="ECO:0000256" key="6">
    <source>
        <dbReference type="ARBA" id="ARBA00023244"/>
    </source>
</evidence>
<keyword evidence="4" id="KW-0808">Transferase</keyword>
<organism evidence="9 12">
    <name type="scientific">Allgaiera indica</name>
    <dbReference type="NCBI Taxonomy" id="765699"/>
    <lineage>
        <taxon>Bacteria</taxon>
        <taxon>Pseudomonadati</taxon>
        <taxon>Pseudomonadota</taxon>
        <taxon>Alphaproteobacteria</taxon>
        <taxon>Rhodobacterales</taxon>
        <taxon>Paracoccaceae</taxon>
        <taxon>Allgaiera</taxon>
    </lineage>
</organism>
<dbReference type="Gene3D" id="3.30.950.10">
    <property type="entry name" value="Methyltransferase, Cobalt-precorrin-4 Transmethylase, Domain 2"/>
    <property type="match status" value="1"/>
</dbReference>
<dbReference type="NCBIfam" id="NF004790">
    <property type="entry name" value="PRK06136.1"/>
    <property type="match status" value="1"/>
</dbReference>
<name>A0AAN4UUS8_9RHOB</name>
<comment type="similarity">
    <text evidence="1">Belongs to the precorrin methyltransferase family.</text>
</comment>
<evidence type="ECO:0000256" key="7">
    <source>
        <dbReference type="ARBA" id="ARBA00025705"/>
    </source>
</evidence>
<evidence type="ECO:0000256" key="5">
    <source>
        <dbReference type="ARBA" id="ARBA00022691"/>
    </source>
</evidence>
<dbReference type="GO" id="GO:0019354">
    <property type="term" value="P:siroheme biosynthetic process"/>
    <property type="evidence" value="ECO:0007669"/>
    <property type="project" value="InterPro"/>
</dbReference>
<dbReference type="PROSITE" id="PS00839">
    <property type="entry name" value="SUMT_1"/>
    <property type="match status" value="1"/>
</dbReference>
<dbReference type="NCBIfam" id="TIGR01469">
    <property type="entry name" value="cobA_cysG_Cterm"/>
    <property type="match status" value="1"/>
</dbReference>
<keyword evidence="5" id="KW-0949">S-adenosyl-L-methionine</keyword>
<gene>
    <name evidence="9" type="ORF">GCM10008024_37600</name>
    <name evidence="10" type="ORF">SAMN05444006_12832</name>
</gene>
<dbReference type="InterPro" id="IPR014776">
    <property type="entry name" value="4pyrrole_Mease_sub2"/>
</dbReference>
<dbReference type="InterPro" id="IPR003043">
    <property type="entry name" value="Uropor_MeTrfase_CS"/>
</dbReference>
<dbReference type="InterPro" id="IPR006366">
    <property type="entry name" value="CobA/CysG_C"/>
</dbReference>
<keyword evidence="6" id="KW-0627">Porphyrin biosynthesis</keyword>
<accession>A0AAN4UUS8</accession>
<dbReference type="InterPro" id="IPR000878">
    <property type="entry name" value="4pyrrol_Mease"/>
</dbReference>
<dbReference type="RefSeq" id="WP_035839011.1">
    <property type="nucleotide sequence ID" value="NZ_BNAB01000027.1"/>
</dbReference>
<dbReference type="Proteomes" id="UP000199541">
    <property type="component" value="Unassembled WGS sequence"/>
</dbReference>
<evidence type="ECO:0000313" key="10">
    <source>
        <dbReference type="EMBL" id="SDX76696.1"/>
    </source>
</evidence>
<evidence type="ECO:0000313" key="12">
    <source>
        <dbReference type="Proteomes" id="UP000634647"/>
    </source>
</evidence>
<reference evidence="9" key="1">
    <citation type="journal article" date="2014" name="Int. J. Syst. Evol. Microbiol.">
        <title>Complete genome sequence of Corynebacterium casei LMG S-19264T (=DSM 44701T), isolated from a smear-ripened cheese.</title>
        <authorList>
            <consortium name="US DOE Joint Genome Institute (JGI-PGF)"/>
            <person name="Walter F."/>
            <person name="Albersmeier A."/>
            <person name="Kalinowski J."/>
            <person name="Ruckert C."/>
        </authorList>
    </citation>
    <scope>NUCLEOTIDE SEQUENCE</scope>
    <source>
        <strain evidence="9">CGMCC 1.10859</strain>
    </source>
</reference>
<dbReference type="Pfam" id="PF00590">
    <property type="entry name" value="TP_methylase"/>
    <property type="match status" value="1"/>
</dbReference>
<reference evidence="9" key="3">
    <citation type="submission" date="2023-06" db="EMBL/GenBank/DDBJ databases">
        <authorList>
            <person name="Sun Q."/>
            <person name="Zhou Y."/>
        </authorList>
    </citation>
    <scope>NUCLEOTIDE SEQUENCE</scope>
    <source>
        <strain evidence="9">CGMCC 1.10859</strain>
    </source>
</reference>